<evidence type="ECO:0000313" key="2">
    <source>
        <dbReference type="Proteomes" id="UP001459277"/>
    </source>
</evidence>
<gene>
    <name evidence="1" type="ORF">SO802_023289</name>
</gene>
<comment type="caution">
    <text evidence="1">The sequence shown here is derived from an EMBL/GenBank/DDBJ whole genome shotgun (WGS) entry which is preliminary data.</text>
</comment>
<dbReference type="Proteomes" id="UP001459277">
    <property type="component" value="Unassembled WGS sequence"/>
</dbReference>
<protein>
    <submittedName>
        <fullName evidence="1">Uncharacterized protein</fullName>
    </submittedName>
</protein>
<proteinExistence type="predicted"/>
<dbReference type="EMBL" id="JAZDWU010000008">
    <property type="protein sequence ID" value="KAK9993586.1"/>
    <property type="molecule type" value="Genomic_DNA"/>
</dbReference>
<dbReference type="AlphaFoldDB" id="A0AAW2C5U9"/>
<keyword evidence="2" id="KW-1185">Reference proteome</keyword>
<evidence type="ECO:0000313" key="1">
    <source>
        <dbReference type="EMBL" id="KAK9993586.1"/>
    </source>
</evidence>
<sequence>MEYIKRFRDIALDCYDHYEETMLVEMCMGNMIMEYRDVIENFEISQFTQLLQKARKATQLIRPSFDKPNE</sequence>
<reference evidence="1 2" key="1">
    <citation type="submission" date="2024-01" db="EMBL/GenBank/DDBJ databases">
        <title>A telomere-to-telomere, gap-free genome of sweet tea (Lithocarpus litseifolius).</title>
        <authorList>
            <person name="Zhou J."/>
        </authorList>
    </citation>
    <scope>NUCLEOTIDE SEQUENCE [LARGE SCALE GENOMIC DNA]</scope>
    <source>
        <strain evidence="1">Zhou-2022a</strain>
        <tissue evidence="1">Leaf</tissue>
    </source>
</reference>
<name>A0AAW2C5U9_9ROSI</name>
<organism evidence="1 2">
    <name type="scientific">Lithocarpus litseifolius</name>
    <dbReference type="NCBI Taxonomy" id="425828"/>
    <lineage>
        <taxon>Eukaryota</taxon>
        <taxon>Viridiplantae</taxon>
        <taxon>Streptophyta</taxon>
        <taxon>Embryophyta</taxon>
        <taxon>Tracheophyta</taxon>
        <taxon>Spermatophyta</taxon>
        <taxon>Magnoliopsida</taxon>
        <taxon>eudicotyledons</taxon>
        <taxon>Gunneridae</taxon>
        <taxon>Pentapetalae</taxon>
        <taxon>rosids</taxon>
        <taxon>fabids</taxon>
        <taxon>Fagales</taxon>
        <taxon>Fagaceae</taxon>
        <taxon>Lithocarpus</taxon>
    </lineage>
</organism>
<accession>A0AAW2C5U9</accession>